<reference evidence="1" key="1">
    <citation type="submission" date="2022-10" db="EMBL/GenBank/DDBJ databases">
        <title>Sifting through the core-genome to identify putative cross-protective antigens against Riemerella anatipestifer.</title>
        <authorList>
            <person name="Zheng X."/>
            <person name="Zhang W."/>
        </authorList>
    </citation>
    <scope>NUCLEOTIDE SEQUENCE</scope>
    <source>
        <strain evidence="1">ZWRA178</strain>
    </source>
</reference>
<feature type="non-terminal residue" evidence="1">
    <location>
        <position position="1"/>
    </location>
</feature>
<organism evidence="1 2">
    <name type="scientific">Riemerella anatipestifer</name>
    <name type="common">Moraxella anatipestifer</name>
    <dbReference type="NCBI Taxonomy" id="34085"/>
    <lineage>
        <taxon>Bacteria</taxon>
        <taxon>Pseudomonadati</taxon>
        <taxon>Bacteroidota</taxon>
        <taxon>Flavobacteriia</taxon>
        <taxon>Flavobacteriales</taxon>
        <taxon>Weeksellaceae</taxon>
        <taxon>Riemerella</taxon>
    </lineage>
</organism>
<comment type="caution">
    <text evidence="1">The sequence shown here is derived from an EMBL/GenBank/DDBJ whole genome shotgun (WGS) entry which is preliminary data.</text>
</comment>
<dbReference type="AlphaFoldDB" id="A0AAP3EX74"/>
<dbReference type="Proteomes" id="UP001207440">
    <property type="component" value="Unassembled WGS sequence"/>
</dbReference>
<evidence type="ECO:0000313" key="1">
    <source>
        <dbReference type="EMBL" id="MCW0524769.1"/>
    </source>
</evidence>
<proteinExistence type="predicted"/>
<evidence type="ECO:0000313" key="2">
    <source>
        <dbReference type="Proteomes" id="UP001207440"/>
    </source>
</evidence>
<dbReference type="RefSeq" id="WP_262990758.1">
    <property type="nucleotide sequence ID" value="NZ_JAOTLM010000094.1"/>
</dbReference>
<dbReference type="EMBL" id="JAOZYT010000097">
    <property type="protein sequence ID" value="MCW0524769.1"/>
    <property type="molecule type" value="Genomic_DNA"/>
</dbReference>
<protein>
    <recommendedName>
        <fullName evidence="3">DUF4595 domain-containing protein</fullName>
    </recommendedName>
</protein>
<evidence type="ECO:0008006" key="3">
    <source>
        <dbReference type="Google" id="ProtNLM"/>
    </source>
</evidence>
<gene>
    <name evidence="1" type="ORF">OKE68_10640</name>
</gene>
<sequence length="280" mass="31629">ENILSTKKYVLMTAIAVNLMSCNRSENDETVTESIPVLPTKIHSTSEDGDDSTITFIYNGNKLLEIVGAYGSDTNTINFEYSNNLISKIVEKKNVDITTTTFEYLNGRLIKTVSTGTEDNKQYNLKEVTNYTYNNDDTVTVDRAKVSTYPNGGIYYTSNTSYIYTLSNGQIYKYTIVYDPNYTANIFINTVSYDDKNGVFRNIVGFKEALLGLINFMGNELSFTQNNYTTHITDNNGNFYKGIYQNTYNTNNYPIKMITTITSSNKSGSHSSTYTITYNK</sequence>
<accession>A0AAP3EX74</accession>
<name>A0AAP3EX74_RIEAN</name>